<reference evidence="2 3" key="1">
    <citation type="submission" date="2019-06" db="EMBL/GenBank/DDBJ databases">
        <title>Whole genome shotgun sequence of Glutamicibacter uratoxydans NBRC 15515.</title>
        <authorList>
            <person name="Hosoyama A."/>
            <person name="Uohara A."/>
            <person name="Ohji S."/>
            <person name="Ichikawa N."/>
        </authorList>
    </citation>
    <scope>NUCLEOTIDE SEQUENCE [LARGE SCALE GENOMIC DNA]</scope>
    <source>
        <strain evidence="2 3">NBRC 15515</strain>
    </source>
</reference>
<dbReference type="Pfam" id="PF02627">
    <property type="entry name" value="CMD"/>
    <property type="match status" value="1"/>
</dbReference>
<dbReference type="Proteomes" id="UP000316612">
    <property type="component" value="Unassembled WGS sequence"/>
</dbReference>
<organism evidence="2 3">
    <name type="scientific">Glutamicibacter uratoxydans</name>
    <name type="common">Arthrobacter uratoxydans</name>
    <dbReference type="NCBI Taxonomy" id="43667"/>
    <lineage>
        <taxon>Bacteria</taxon>
        <taxon>Bacillati</taxon>
        <taxon>Actinomycetota</taxon>
        <taxon>Actinomycetes</taxon>
        <taxon>Micrococcales</taxon>
        <taxon>Micrococcaceae</taxon>
        <taxon>Glutamicibacter</taxon>
    </lineage>
</organism>
<dbReference type="EMBL" id="BJNY01000010">
    <property type="protein sequence ID" value="GED06376.1"/>
    <property type="molecule type" value="Genomic_DNA"/>
</dbReference>
<dbReference type="InterPro" id="IPR029032">
    <property type="entry name" value="AhpD-like"/>
</dbReference>
<sequence length="114" mass="12556">MGYHEHTDSKYSRNIRLGAPEAHKAFLEFDKAALRGEDKVIPRKETELIAVAVALTTQCPYCIEAHSKAARKEGATEQELAETIMIATALRAGAGLTHGFMAMKFFDGEDGHQH</sequence>
<dbReference type="SUPFAM" id="SSF69118">
    <property type="entry name" value="AhpD-like"/>
    <property type="match status" value="1"/>
</dbReference>
<dbReference type="Gene3D" id="1.20.1290.10">
    <property type="entry name" value="AhpD-like"/>
    <property type="match status" value="1"/>
</dbReference>
<protein>
    <submittedName>
        <fullName evidence="2">Alkyl hydroperoxide reductase AhpD</fullName>
    </submittedName>
</protein>
<evidence type="ECO:0000313" key="3">
    <source>
        <dbReference type="Proteomes" id="UP000316612"/>
    </source>
</evidence>
<evidence type="ECO:0000259" key="1">
    <source>
        <dbReference type="Pfam" id="PF02627"/>
    </source>
</evidence>
<dbReference type="InterPro" id="IPR003779">
    <property type="entry name" value="CMD-like"/>
</dbReference>
<proteinExistence type="predicted"/>
<name>A0A4Y4DN56_GLUUR</name>
<comment type="caution">
    <text evidence="2">The sequence shown here is derived from an EMBL/GenBank/DDBJ whole genome shotgun (WGS) entry which is preliminary data.</text>
</comment>
<accession>A0A4Y4DN56</accession>
<dbReference type="OrthoDB" id="9801997at2"/>
<evidence type="ECO:0000313" key="2">
    <source>
        <dbReference type="EMBL" id="GED06376.1"/>
    </source>
</evidence>
<dbReference type="NCBIfam" id="TIGR00778">
    <property type="entry name" value="ahpD_dom"/>
    <property type="match status" value="1"/>
</dbReference>
<gene>
    <name evidence="2" type="ORF">AUR04nite_19080</name>
</gene>
<keyword evidence="3" id="KW-1185">Reference proteome</keyword>
<dbReference type="GO" id="GO:0051920">
    <property type="term" value="F:peroxiredoxin activity"/>
    <property type="evidence" value="ECO:0007669"/>
    <property type="project" value="InterPro"/>
</dbReference>
<feature type="domain" description="Carboxymuconolactone decarboxylase-like" evidence="1">
    <location>
        <begin position="20"/>
        <end position="102"/>
    </location>
</feature>
<dbReference type="RefSeq" id="WP_141364374.1">
    <property type="nucleotide sequence ID" value="NZ_BAAAJL010000010.1"/>
</dbReference>
<dbReference type="PANTHER" id="PTHR33930">
    <property type="entry name" value="ALKYL HYDROPEROXIDE REDUCTASE AHPD"/>
    <property type="match status" value="1"/>
</dbReference>
<dbReference type="PANTHER" id="PTHR33930:SF2">
    <property type="entry name" value="BLR3452 PROTEIN"/>
    <property type="match status" value="1"/>
</dbReference>
<dbReference type="AlphaFoldDB" id="A0A4Y4DN56"/>
<dbReference type="InterPro" id="IPR004675">
    <property type="entry name" value="AhpD_core"/>
</dbReference>